<dbReference type="Proteomes" id="UP000078492">
    <property type="component" value="Unassembled WGS sequence"/>
</dbReference>
<organism evidence="1 2">
    <name type="scientific">Trachymyrmex cornetzi</name>
    <dbReference type="NCBI Taxonomy" id="471704"/>
    <lineage>
        <taxon>Eukaryota</taxon>
        <taxon>Metazoa</taxon>
        <taxon>Ecdysozoa</taxon>
        <taxon>Arthropoda</taxon>
        <taxon>Hexapoda</taxon>
        <taxon>Insecta</taxon>
        <taxon>Pterygota</taxon>
        <taxon>Neoptera</taxon>
        <taxon>Endopterygota</taxon>
        <taxon>Hymenoptera</taxon>
        <taxon>Apocrita</taxon>
        <taxon>Aculeata</taxon>
        <taxon>Formicoidea</taxon>
        <taxon>Formicidae</taxon>
        <taxon>Myrmicinae</taxon>
        <taxon>Trachymyrmex</taxon>
    </lineage>
</organism>
<dbReference type="AlphaFoldDB" id="A0A151JMS7"/>
<reference evidence="1 2" key="1">
    <citation type="submission" date="2015-09" db="EMBL/GenBank/DDBJ databases">
        <title>Trachymyrmex cornetzi WGS genome.</title>
        <authorList>
            <person name="Nygaard S."/>
            <person name="Hu H."/>
            <person name="Boomsma J."/>
            <person name="Zhang G."/>
        </authorList>
    </citation>
    <scope>NUCLEOTIDE SEQUENCE [LARGE SCALE GENOMIC DNA]</scope>
    <source>
        <strain evidence="1">Tcor2-1</strain>
        <tissue evidence="1">Whole body</tissue>
    </source>
</reference>
<sequence>RLALEKRAPVYETSPRTVGNRLEKRLAGPHERIFVPFKSDKNRRGREGNANGTYEFVGLQEVRPIWFQRGKRVNASFTFSCFNFRFLEVSFTLLLLSHYIRLMLRFLFSSGTHRQLLPEG</sequence>
<protein>
    <submittedName>
        <fullName evidence="1">Uncharacterized protein</fullName>
    </submittedName>
</protein>
<gene>
    <name evidence="1" type="ORF">ALC57_03009</name>
</gene>
<evidence type="ECO:0000313" key="2">
    <source>
        <dbReference type="Proteomes" id="UP000078492"/>
    </source>
</evidence>
<feature type="non-terminal residue" evidence="1">
    <location>
        <position position="1"/>
    </location>
</feature>
<evidence type="ECO:0000313" key="1">
    <source>
        <dbReference type="EMBL" id="KYN27610.1"/>
    </source>
</evidence>
<keyword evidence="2" id="KW-1185">Reference proteome</keyword>
<name>A0A151JMS7_9HYME</name>
<accession>A0A151JMS7</accession>
<proteinExistence type="predicted"/>
<dbReference type="EMBL" id="KQ978899">
    <property type="protein sequence ID" value="KYN27610.1"/>
    <property type="molecule type" value="Genomic_DNA"/>
</dbReference>